<dbReference type="Proteomes" id="UP001197328">
    <property type="component" value="Unassembled WGS sequence"/>
</dbReference>
<evidence type="ECO:0000313" key="8">
    <source>
        <dbReference type="EMBL" id="KAG7846330.1"/>
    </source>
</evidence>
<feature type="transmembrane region" description="Helical" evidence="6">
    <location>
        <begin position="181"/>
        <end position="200"/>
    </location>
</feature>
<proteinExistence type="inferred from homology"/>
<keyword evidence="4 6" id="KW-1133">Transmembrane helix</keyword>
<dbReference type="Proteomes" id="UP001196530">
    <property type="component" value="Unassembled WGS sequence"/>
</dbReference>
<comment type="similarity">
    <text evidence="2">Belongs to the multi antimicrobial extrusion (MATE) (TC 2.A.66.1) family.</text>
</comment>
<gene>
    <name evidence="7" type="ORF">KL928_000006</name>
    <name evidence="8" type="ORF">KL940_004614</name>
</gene>
<evidence type="ECO:0000256" key="4">
    <source>
        <dbReference type="ARBA" id="ARBA00022989"/>
    </source>
</evidence>
<dbReference type="NCBIfam" id="TIGR00797">
    <property type="entry name" value="matE"/>
    <property type="match status" value="1"/>
</dbReference>
<sequence length="463" mass="51484">MIIDPDTRPRYDSPAEEDQPVHVTTSFKLELKDLVRNSLPTLVTFLLQSSLLLVIPIYFAGKQGKDVLSASSMAINLFYISGPALVFGFCTAEDTLCSTAFGAKSYTKVGLYYQRSILILHIMFIPIALLWMTSGPLLRVFSPELADMCIPILRLMVLAIPALIVFECSKRYLLSQNKFRAPTLVLAGAIPFSLIFNMAFERFYLGPALSLVLTYWAVSVLVVTYIYFDDRQCWNSDLRLSVLLQDWGQFSIGLSGIIMVCAESFSFRVITLLSAKFGSVELASQTVVTTVSIFLFQFPFSVGICSSVRLANYIGARSHNCITVVRAATVATAAIGLINFSIMFFFRGWLPHIFTDDEEVIEFTSKLLRGVALNEFGDAVNAIFSSLLRGQGRQNIGSVLNLTAYYVIAIPLELLLGFYFGLEVAGLWAGLLLGELFLSAVEIYLVWSTNWDKLMEKNKSIVT</sequence>
<protein>
    <submittedName>
        <fullName evidence="7">Uncharacterized protein</fullName>
    </submittedName>
</protein>
<evidence type="ECO:0000256" key="3">
    <source>
        <dbReference type="ARBA" id="ARBA00022692"/>
    </source>
</evidence>
<feature type="transmembrane region" description="Helical" evidence="6">
    <location>
        <begin position="399"/>
        <end position="420"/>
    </location>
</feature>
<dbReference type="GO" id="GO:1990961">
    <property type="term" value="P:xenobiotic detoxification by transmembrane export across the plasma membrane"/>
    <property type="evidence" value="ECO:0007669"/>
    <property type="project" value="InterPro"/>
</dbReference>
<keyword evidence="3 6" id="KW-0812">Transmembrane</keyword>
<dbReference type="Pfam" id="PF01554">
    <property type="entry name" value="MatE"/>
    <property type="match status" value="2"/>
</dbReference>
<organism evidence="7 9">
    <name type="scientific">Pichia angusta</name>
    <name type="common">Yeast</name>
    <name type="synonym">Hansenula polymorpha</name>
    <dbReference type="NCBI Taxonomy" id="870730"/>
    <lineage>
        <taxon>Eukaryota</taxon>
        <taxon>Fungi</taxon>
        <taxon>Dikarya</taxon>
        <taxon>Ascomycota</taxon>
        <taxon>Saccharomycotina</taxon>
        <taxon>Pichiomycetes</taxon>
        <taxon>Pichiales</taxon>
        <taxon>Pichiaceae</taxon>
        <taxon>Ogataea</taxon>
    </lineage>
</organism>
<feature type="transmembrane region" description="Helical" evidence="6">
    <location>
        <begin position="249"/>
        <end position="270"/>
    </location>
</feature>
<dbReference type="GO" id="GO:0042910">
    <property type="term" value="F:xenobiotic transmembrane transporter activity"/>
    <property type="evidence" value="ECO:0007669"/>
    <property type="project" value="InterPro"/>
</dbReference>
<comment type="subcellular location">
    <subcellularLocation>
        <location evidence="1">Membrane</location>
        <topology evidence="1">Multi-pass membrane protein</topology>
    </subcellularLocation>
</comment>
<feature type="transmembrane region" description="Helical" evidence="6">
    <location>
        <begin position="42"/>
        <end position="61"/>
    </location>
</feature>
<reference evidence="7 10" key="1">
    <citation type="journal article" date="2021" name="G3 (Bethesda)">
        <title>Genomic diversity, chromosomal rearrangements, and interspecies hybridization in the ogataea polymorpha species complex.</title>
        <authorList>
            <person name="Hanson S.J."/>
            <person name="Cinneide E.O."/>
            <person name="Salzberg L.I."/>
            <person name="Wolfe K.H."/>
            <person name="McGowan J."/>
            <person name="Fitzpatrick D.A."/>
            <person name="Matlin K."/>
        </authorList>
    </citation>
    <scope>NUCLEOTIDE SEQUENCE</scope>
    <source>
        <strain evidence="8">51-138</strain>
        <strain evidence="7">61-244</strain>
    </source>
</reference>
<evidence type="ECO:0000256" key="5">
    <source>
        <dbReference type="ARBA" id="ARBA00023136"/>
    </source>
</evidence>
<feature type="transmembrane region" description="Helical" evidence="6">
    <location>
        <begin position="206"/>
        <end position="228"/>
    </location>
</feature>
<dbReference type="CDD" id="cd13132">
    <property type="entry name" value="MATE_eukaryotic"/>
    <property type="match status" value="1"/>
</dbReference>
<keyword evidence="5 6" id="KW-0472">Membrane</keyword>
<evidence type="ECO:0000256" key="1">
    <source>
        <dbReference type="ARBA" id="ARBA00004141"/>
    </source>
</evidence>
<feature type="transmembrane region" description="Helical" evidence="6">
    <location>
        <begin position="323"/>
        <end position="347"/>
    </location>
</feature>
<dbReference type="GO" id="GO:0016020">
    <property type="term" value="C:membrane"/>
    <property type="evidence" value="ECO:0007669"/>
    <property type="project" value="UniProtKB-SubCell"/>
</dbReference>
<evidence type="ECO:0000256" key="6">
    <source>
        <dbReference type="SAM" id="Phobius"/>
    </source>
</evidence>
<comment type="caution">
    <text evidence="7">The sequence shown here is derived from an EMBL/GenBank/DDBJ whole genome shotgun (WGS) entry which is preliminary data.</text>
</comment>
<feature type="transmembrane region" description="Helical" evidence="6">
    <location>
        <begin position="112"/>
        <end position="132"/>
    </location>
</feature>
<feature type="transmembrane region" description="Helical" evidence="6">
    <location>
        <begin position="152"/>
        <end position="169"/>
    </location>
</feature>
<dbReference type="EMBL" id="JAHLVD010000014">
    <property type="protein sequence ID" value="KAG7846330.1"/>
    <property type="molecule type" value="Genomic_DNA"/>
</dbReference>
<dbReference type="InterPro" id="IPR045069">
    <property type="entry name" value="MATE_euk"/>
</dbReference>
<dbReference type="GeneID" id="66124057"/>
<name>A0AAN6DK57_PICAN</name>
<keyword evidence="10" id="KW-1185">Reference proteome</keyword>
<dbReference type="InterPro" id="IPR002528">
    <property type="entry name" value="MATE_fam"/>
</dbReference>
<feature type="transmembrane region" description="Helical" evidence="6">
    <location>
        <begin position="73"/>
        <end position="92"/>
    </location>
</feature>
<dbReference type="RefSeq" id="XP_043061901.1">
    <property type="nucleotide sequence ID" value="XM_043206312.1"/>
</dbReference>
<feature type="transmembrane region" description="Helical" evidence="6">
    <location>
        <begin position="426"/>
        <end position="447"/>
    </location>
</feature>
<dbReference type="PANTHER" id="PTHR11206">
    <property type="entry name" value="MULTIDRUG RESISTANCE PROTEIN"/>
    <property type="match status" value="1"/>
</dbReference>
<accession>A0AAN6DK57</accession>
<evidence type="ECO:0000313" key="9">
    <source>
        <dbReference type="Proteomes" id="UP001196530"/>
    </source>
</evidence>
<evidence type="ECO:0000313" key="7">
    <source>
        <dbReference type="EMBL" id="KAG7821531.1"/>
    </source>
</evidence>
<dbReference type="AlphaFoldDB" id="A0AAN6DK57"/>
<dbReference type="EMBL" id="JAHLUX010000001">
    <property type="protein sequence ID" value="KAG7821531.1"/>
    <property type="molecule type" value="Genomic_DNA"/>
</dbReference>
<evidence type="ECO:0000256" key="2">
    <source>
        <dbReference type="ARBA" id="ARBA00010199"/>
    </source>
</evidence>
<dbReference type="GO" id="GO:0015297">
    <property type="term" value="F:antiporter activity"/>
    <property type="evidence" value="ECO:0007669"/>
    <property type="project" value="InterPro"/>
</dbReference>
<feature type="transmembrane region" description="Helical" evidence="6">
    <location>
        <begin position="290"/>
        <end position="311"/>
    </location>
</feature>
<evidence type="ECO:0000313" key="10">
    <source>
        <dbReference type="Proteomes" id="UP001197328"/>
    </source>
</evidence>